<dbReference type="EMBL" id="JSXS01000040">
    <property type="protein sequence ID" value="KIL32054.1"/>
    <property type="molecule type" value="Genomic_DNA"/>
</dbReference>
<dbReference type="Gene3D" id="2.30.30.290">
    <property type="entry name" value="YopX-like domains"/>
    <property type="match status" value="1"/>
</dbReference>
<dbReference type="SUPFAM" id="SSF159006">
    <property type="entry name" value="YopX-like"/>
    <property type="match status" value="1"/>
</dbReference>
<dbReference type="InterPro" id="IPR019096">
    <property type="entry name" value="YopX_protein"/>
</dbReference>
<name>A0ABD3ZVA0_BACIU</name>
<evidence type="ECO:0000313" key="3">
    <source>
        <dbReference type="Proteomes" id="UP000031970"/>
    </source>
</evidence>
<gene>
    <name evidence="2" type="ORF">B4067_2327</name>
</gene>
<accession>A0ABD3ZVA0</accession>
<organism evidence="2 3">
    <name type="scientific">Bacillus subtilis subsp. subtilis</name>
    <dbReference type="NCBI Taxonomy" id="135461"/>
    <lineage>
        <taxon>Bacteria</taxon>
        <taxon>Bacillati</taxon>
        <taxon>Bacillota</taxon>
        <taxon>Bacilli</taxon>
        <taxon>Bacillales</taxon>
        <taxon>Bacillaceae</taxon>
        <taxon>Bacillus</taxon>
    </lineage>
</organism>
<dbReference type="RefSeq" id="WP_041054512.1">
    <property type="nucleotide sequence ID" value="NZ_JSXS01000040.1"/>
</dbReference>
<reference evidence="2 3" key="1">
    <citation type="submission" date="2014-11" db="EMBL/GenBank/DDBJ databases">
        <title>Draft Genome Sequences of Nine Bacillus subtilis Strains that Form Spores with High Heat-Resistance.</title>
        <authorList>
            <person name="Krawcyk A.O."/>
            <person name="Berendsen E.M."/>
            <person name="de Jong A."/>
            <person name="Holsappel S."/>
            <person name="Eijlander R.T."/>
            <person name="Wells-Bennik M."/>
            <person name="Kuipers O.P."/>
        </authorList>
    </citation>
    <scope>NUCLEOTIDE SEQUENCE [LARGE SCALE GENOMIC DNA]</scope>
    <source>
        <strain evidence="2 3">B4067</strain>
    </source>
</reference>
<dbReference type="Gene3D" id="2.10.70.50">
    <property type="match status" value="1"/>
</dbReference>
<dbReference type="Pfam" id="PF09643">
    <property type="entry name" value="YopX"/>
    <property type="match status" value="1"/>
</dbReference>
<evidence type="ECO:0000259" key="1">
    <source>
        <dbReference type="Pfam" id="PF09643"/>
    </source>
</evidence>
<feature type="domain" description="YopX protein" evidence="1">
    <location>
        <begin position="5"/>
        <end position="127"/>
    </location>
</feature>
<sequence length="130" mass="14798">MNTAYRVWDGKQMHYWDDEGMDLIITAVGWRLYRHTDSSLHLIRIADSTQKNAALMWNTGLKDKNGKMIYDNDFILDHNTDTKFVVKYDNKQAGFYLDIGIGNGSGAFMAGDLEIIGDVYQNPELLEGAE</sequence>
<proteinExistence type="predicted"/>
<dbReference type="InterPro" id="IPR023385">
    <property type="entry name" value="YopX-like_C"/>
</dbReference>
<dbReference type="Proteomes" id="UP000031970">
    <property type="component" value="Unassembled WGS sequence"/>
</dbReference>
<dbReference type="AlphaFoldDB" id="A0ABD3ZVA0"/>
<evidence type="ECO:0000313" key="2">
    <source>
        <dbReference type="EMBL" id="KIL32054.1"/>
    </source>
</evidence>
<protein>
    <recommendedName>
        <fullName evidence="1">YopX protein domain-containing protein</fullName>
    </recommendedName>
</protein>
<comment type="caution">
    <text evidence="2">The sequence shown here is derived from an EMBL/GenBank/DDBJ whole genome shotgun (WGS) entry which is preliminary data.</text>
</comment>